<gene>
    <name evidence="2" type="ORF">DDQ50_15720</name>
</gene>
<organism evidence="2 3">
    <name type="scientific">Amnibacterium flavum</name>
    <dbReference type="NCBI Taxonomy" id="2173173"/>
    <lineage>
        <taxon>Bacteria</taxon>
        <taxon>Bacillati</taxon>
        <taxon>Actinomycetota</taxon>
        <taxon>Actinomycetes</taxon>
        <taxon>Micrococcales</taxon>
        <taxon>Microbacteriaceae</taxon>
        <taxon>Amnibacterium</taxon>
    </lineage>
</organism>
<evidence type="ECO:0000313" key="2">
    <source>
        <dbReference type="EMBL" id="PVZ93418.1"/>
    </source>
</evidence>
<dbReference type="AlphaFoldDB" id="A0A2V1HLI8"/>
<dbReference type="InterPro" id="IPR041413">
    <property type="entry name" value="MLTR_LBD"/>
</dbReference>
<dbReference type="RefSeq" id="WP_116757746.1">
    <property type="nucleotide sequence ID" value="NZ_JBHUEX010000001.1"/>
</dbReference>
<dbReference type="Pfam" id="PF17765">
    <property type="entry name" value="MLTR_LBD"/>
    <property type="match status" value="1"/>
</dbReference>
<sequence length="179" mass="19610">MHDDEHRRDQRADLREMLDSWEGIPAFLRDKHLDIVAANGLARALSPAFNEGVNLARFAFIDAAVDRDDPNYPRAAGHVAAMLRESLDLHHEDDPFRDIVGELSAKSRDFATAWAEERPADNSGSVPFVTPVGRMQLNFQQLIVPGGSGDVLMVFRPADHSAQVALTRLAEVAAGASEA</sequence>
<proteinExistence type="predicted"/>
<dbReference type="Proteomes" id="UP000244893">
    <property type="component" value="Unassembled WGS sequence"/>
</dbReference>
<dbReference type="OrthoDB" id="3518652at2"/>
<evidence type="ECO:0000313" key="3">
    <source>
        <dbReference type="Proteomes" id="UP000244893"/>
    </source>
</evidence>
<evidence type="ECO:0000259" key="1">
    <source>
        <dbReference type="Pfam" id="PF17765"/>
    </source>
</evidence>
<dbReference type="Gene3D" id="3.30.450.180">
    <property type="match status" value="1"/>
</dbReference>
<reference evidence="2 3" key="1">
    <citation type="submission" date="2018-05" db="EMBL/GenBank/DDBJ databases">
        <title>Amnibacterium sp. M8JJ-5, whole genome shotgun sequence.</title>
        <authorList>
            <person name="Tuo L."/>
        </authorList>
    </citation>
    <scope>NUCLEOTIDE SEQUENCE [LARGE SCALE GENOMIC DNA]</scope>
    <source>
        <strain evidence="2 3">M8JJ-5</strain>
    </source>
</reference>
<keyword evidence="3" id="KW-1185">Reference proteome</keyword>
<name>A0A2V1HLI8_9MICO</name>
<feature type="domain" description="MmyB-like transcription regulator ligand binding" evidence="1">
    <location>
        <begin position="11"/>
        <end position="169"/>
    </location>
</feature>
<dbReference type="PANTHER" id="PTHR35010:SF2">
    <property type="entry name" value="BLL4672 PROTEIN"/>
    <property type="match status" value="1"/>
</dbReference>
<dbReference type="PANTHER" id="PTHR35010">
    <property type="entry name" value="BLL4672 PROTEIN-RELATED"/>
    <property type="match status" value="1"/>
</dbReference>
<accession>A0A2V1HLI8</accession>
<comment type="caution">
    <text evidence="2">The sequence shown here is derived from an EMBL/GenBank/DDBJ whole genome shotgun (WGS) entry which is preliminary data.</text>
</comment>
<dbReference type="EMBL" id="QEOP01000004">
    <property type="protein sequence ID" value="PVZ93418.1"/>
    <property type="molecule type" value="Genomic_DNA"/>
</dbReference>
<protein>
    <recommendedName>
        <fullName evidence="1">MmyB-like transcription regulator ligand binding domain-containing protein</fullName>
    </recommendedName>
</protein>